<keyword evidence="2" id="KW-1185">Reference proteome</keyword>
<dbReference type="EMBL" id="CP107551">
    <property type="protein sequence ID" value="UYP17799.1"/>
    <property type="molecule type" value="Genomic_DNA"/>
</dbReference>
<name>A0ACD4DCN6_9NOCA</name>
<evidence type="ECO:0000313" key="1">
    <source>
        <dbReference type="EMBL" id="UYP17799.1"/>
    </source>
</evidence>
<dbReference type="Proteomes" id="UP001156484">
    <property type="component" value="Chromosome"/>
</dbReference>
<reference evidence="1" key="1">
    <citation type="submission" date="2022-10" db="EMBL/GenBank/DDBJ databases">
        <title>Rhodococcus ferula Z13 complete genome.</title>
        <authorList>
            <person name="Long X."/>
            <person name="Zang M."/>
        </authorList>
    </citation>
    <scope>NUCLEOTIDE SEQUENCE</scope>
    <source>
        <strain evidence="1">Z13</strain>
    </source>
</reference>
<gene>
    <name evidence="1" type="ORF">OED52_14090</name>
</gene>
<accession>A0ACD4DCN6</accession>
<organism evidence="1 2">
    <name type="scientific">Rhodococcus sacchari</name>
    <dbReference type="NCBI Taxonomy" id="2962047"/>
    <lineage>
        <taxon>Bacteria</taxon>
        <taxon>Bacillati</taxon>
        <taxon>Actinomycetota</taxon>
        <taxon>Actinomycetes</taxon>
        <taxon>Mycobacteriales</taxon>
        <taxon>Nocardiaceae</taxon>
        <taxon>Rhodococcus</taxon>
    </lineage>
</organism>
<sequence>MRESRGPRGSSPGRRSYQPLRALWDPVGGEDRPPRRPRPERDVRRPTRLGRFVATYGWRAYAVPILTVVTLVVLWDAVRSSGTPDDVEPTAQVPVEVTEIVAEAPRADGTFPESLESGALPDGGPFTETGAREWRVLPGTTEQVGTGENRVFTYTVEVENGIDTTPYGGDAAFASMVDSTLADPRSWIGDRGLAFRRVDGGDPDFRISLTSQMTIREGCGYDIPLEGSCFNPSMDRVLLNEARWVRGAVAFQGDIGSYRQYLINHEVGHAIGLAQHEACTTGDGLAPIMMQQTFGTANDDIHRLDPDGAVPADGLRCRFNPWPYPRA</sequence>
<protein>
    <submittedName>
        <fullName evidence="1">DUF3152 domain-containing protein</fullName>
    </submittedName>
</protein>
<proteinExistence type="predicted"/>
<evidence type="ECO:0000313" key="2">
    <source>
        <dbReference type="Proteomes" id="UP001156484"/>
    </source>
</evidence>